<dbReference type="OrthoDB" id="1793150at2759"/>
<dbReference type="AlphaFoldDB" id="A0A811Q059"/>
<dbReference type="EMBL" id="CAJGYO010000008">
    <property type="protein sequence ID" value="CAD6249465.1"/>
    <property type="molecule type" value="Genomic_DNA"/>
</dbReference>
<accession>A0A811Q059</accession>
<keyword evidence="2" id="KW-1185">Reference proteome</keyword>
<dbReference type="Proteomes" id="UP000604825">
    <property type="component" value="Unassembled WGS sequence"/>
</dbReference>
<comment type="caution">
    <text evidence="1">The sequence shown here is derived from an EMBL/GenBank/DDBJ whole genome shotgun (WGS) entry which is preliminary data.</text>
</comment>
<proteinExistence type="predicted"/>
<evidence type="ECO:0000313" key="2">
    <source>
        <dbReference type="Proteomes" id="UP000604825"/>
    </source>
</evidence>
<organism evidence="1 2">
    <name type="scientific">Miscanthus lutarioriparius</name>
    <dbReference type="NCBI Taxonomy" id="422564"/>
    <lineage>
        <taxon>Eukaryota</taxon>
        <taxon>Viridiplantae</taxon>
        <taxon>Streptophyta</taxon>
        <taxon>Embryophyta</taxon>
        <taxon>Tracheophyta</taxon>
        <taxon>Spermatophyta</taxon>
        <taxon>Magnoliopsida</taxon>
        <taxon>Liliopsida</taxon>
        <taxon>Poales</taxon>
        <taxon>Poaceae</taxon>
        <taxon>PACMAD clade</taxon>
        <taxon>Panicoideae</taxon>
        <taxon>Andropogonodae</taxon>
        <taxon>Andropogoneae</taxon>
        <taxon>Saccharinae</taxon>
        <taxon>Miscanthus</taxon>
    </lineage>
</organism>
<sequence length="265" mass="29971">MEAARAKDTKERLAGVERLHEALEAAARRGLSAGEVTSVVDTCMGLARDGNSALPREGCRRSPPPRCLPEMYRNMGYQFHEELQRHNLPAYMLKEINSRLDKIEPNAPSSDGARMHWFLHCPQLSDRRLSIVKQVFNYNISKIHGVAPTLERIRSAKLGAAAISYKVQMATKRKSPADHGGNSFSVRLGQHNNIFRFENFEDDKSVVLMEAHLEMMQKFINFCKEKESFKRNAFKEKLTTYFGGHLPSDIIHIGSAITVICEQKA</sequence>
<protein>
    <submittedName>
        <fullName evidence="1">Uncharacterized protein</fullName>
    </submittedName>
</protein>
<name>A0A811Q059_9POAL</name>
<gene>
    <name evidence="1" type="ORF">NCGR_LOCUS33286</name>
</gene>
<evidence type="ECO:0000313" key="1">
    <source>
        <dbReference type="EMBL" id="CAD6249465.1"/>
    </source>
</evidence>
<reference evidence="1" key="1">
    <citation type="submission" date="2020-10" db="EMBL/GenBank/DDBJ databases">
        <authorList>
            <person name="Han B."/>
            <person name="Lu T."/>
            <person name="Zhao Q."/>
            <person name="Huang X."/>
            <person name="Zhao Y."/>
        </authorList>
    </citation>
    <scope>NUCLEOTIDE SEQUENCE</scope>
</reference>